<dbReference type="PROSITE" id="PS50011">
    <property type="entry name" value="PROTEIN_KINASE_DOM"/>
    <property type="match status" value="1"/>
</dbReference>
<dbReference type="InterPro" id="IPR045269">
    <property type="entry name" value="Atg1-like"/>
</dbReference>
<dbReference type="EMBL" id="JAPFFF010000010">
    <property type="protein sequence ID" value="KAK8881313.1"/>
    <property type="molecule type" value="Genomic_DNA"/>
</dbReference>
<reference evidence="6 7" key="1">
    <citation type="submission" date="2024-04" db="EMBL/GenBank/DDBJ databases">
        <title>Tritrichomonas musculus Genome.</title>
        <authorList>
            <person name="Alves-Ferreira E."/>
            <person name="Grigg M."/>
            <person name="Lorenzi H."/>
            <person name="Galac M."/>
        </authorList>
    </citation>
    <scope>NUCLEOTIDE SEQUENCE [LARGE SCALE GENOMIC DNA]</scope>
    <source>
        <strain evidence="6 7">EAF2021</strain>
    </source>
</reference>
<dbReference type="PANTHER" id="PTHR24348:SF68">
    <property type="entry name" value="SERINE_THREONINE-PROTEIN KINASE ATG1C"/>
    <property type="match status" value="1"/>
</dbReference>
<dbReference type="SMART" id="SM00220">
    <property type="entry name" value="S_TKc"/>
    <property type="match status" value="1"/>
</dbReference>
<keyword evidence="2 3" id="KW-0067">ATP-binding</keyword>
<feature type="region of interest" description="Disordered" evidence="4">
    <location>
        <begin position="281"/>
        <end position="312"/>
    </location>
</feature>
<feature type="compositionally biased region" description="Polar residues" evidence="4">
    <location>
        <begin position="449"/>
        <end position="459"/>
    </location>
</feature>
<evidence type="ECO:0000256" key="4">
    <source>
        <dbReference type="SAM" id="MobiDB-lite"/>
    </source>
</evidence>
<protein>
    <recommendedName>
        <fullName evidence="5">Protein kinase domain-containing protein</fullName>
    </recommendedName>
</protein>
<sequence length="557" mass="64307">MRNFRFSCEIPKDMFHIIEQIGFGTFSDIFSAIHLKTNTKVALKVSLKTNVDEYNKILDQEVKINKSLHHPFICKFFTEIETEHLNIIVMEIIEGTTALDYVNQTHGLPIHVVRSLFMQLLIAIEYLHNEAHITHRDLKLENIMIDNCGHIRLIDFGFSSQNSMMSTLCGSIPYCAPEVLSGQKYTRESDIWSMGIILYSLFDGNLPFFHQNTNSLVYLICESDLKFPKTFEYELKDLLTRMLAKNPEERIKIEEIKQHAFLSEEKLLKINYQQLFSPNKTSNDKIQKNQKEKDVNIDQLSLTESSNDSQTTPKCCFNQSTKYQFNFPNKELARIHDKITLQTNDIDILIENRKNFVQDLNKLIDFAIASDNEYDNITLDNSHFSMSNCKINFSNAQLVQLNPHLSESCDHISQLHHNHHFMLENHFAGLKKSQETQKKETTSSDPDKQQVTPTLNTSNDQKESLPLLYNINNCQTSRNQSTSNMTNQNRNYQTSRPPTFALLETNSLALRLSATDFQKTKKIRKFGRRNSNRLSLGIKSPIISQMMSGAPKNLSDE</sequence>
<dbReference type="InterPro" id="IPR000719">
    <property type="entry name" value="Prot_kinase_dom"/>
</dbReference>
<evidence type="ECO:0000256" key="1">
    <source>
        <dbReference type="ARBA" id="ARBA00022741"/>
    </source>
</evidence>
<feature type="compositionally biased region" description="Basic and acidic residues" evidence="4">
    <location>
        <begin position="432"/>
        <end position="448"/>
    </location>
</feature>
<evidence type="ECO:0000256" key="2">
    <source>
        <dbReference type="ARBA" id="ARBA00022840"/>
    </source>
</evidence>
<proteinExistence type="predicted"/>
<dbReference type="Gene3D" id="1.10.510.10">
    <property type="entry name" value="Transferase(Phosphotransferase) domain 1"/>
    <property type="match status" value="1"/>
</dbReference>
<dbReference type="InterPro" id="IPR017441">
    <property type="entry name" value="Protein_kinase_ATP_BS"/>
</dbReference>
<evidence type="ECO:0000256" key="3">
    <source>
        <dbReference type="PROSITE-ProRule" id="PRU10141"/>
    </source>
</evidence>
<dbReference type="Pfam" id="PF00069">
    <property type="entry name" value="Pkinase"/>
    <property type="match status" value="1"/>
</dbReference>
<comment type="caution">
    <text evidence="6">The sequence shown here is derived from an EMBL/GenBank/DDBJ whole genome shotgun (WGS) entry which is preliminary data.</text>
</comment>
<evidence type="ECO:0000313" key="7">
    <source>
        <dbReference type="Proteomes" id="UP001470230"/>
    </source>
</evidence>
<feature type="domain" description="Protein kinase" evidence="5">
    <location>
        <begin position="15"/>
        <end position="262"/>
    </location>
</feature>
<dbReference type="PROSITE" id="PS00108">
    <property type="entry name" value="PROTEIN_KINASE_ST"/>
    <property type="match status" value="1"/>
</dbReference>
<dbReference type="InterPro" id="IPR011009">
    <property type="entry name" value="Kinase-like_dom_sf"/>
</dbReference>
<keyword evidence="1 3" id="KW-0547">Nucleotide-binding</keyword>
<name>A0ABR2JS88_9EUKA</name>
<dbReference type="PROSITE" id="PS00107">
    <property type="entry name" value="PROTEIN_KINASE_ATP"/>
    <property type="match status" value="1"/>
</dbReference>
<feature type="compositionally biased region" description="Polar residues" evidence="4">
    <location>
        <begin position="298"/>
        <end position="312"/>
    </location>
</feature>
<feature type="region of interest" description="Disordered" evidence="4">
    <location>
        <begin position="432"/>
        <end position="462"/>
    </location>
</feature>
<feature type="compositionally biased region" description="Basic and acidic residues" evidence="4">
    <location>
        <begin position="282"/>
        <end position="296"/>
    </location>
</feature>
<dbReference type="Proteomes" id="UP001470230">
    <property type="component" value="Unassembled WGS sequence"/>
</dbReference>
<dbReference type="InterPro" id="IPR008271">
    <property type="entry name" value="Ser/Thr_kinase_AS"/>
</dbReference>
<feature type="binding site" evidence="3">
    <location>
        <position position="44"/>
    </location>
    <ligand>
        <name>ATP</name>
        <dbReference type="ChEBI" id="CHEBI:30616"/>
    </ligand>
</feature>
<organism evidence="6 7">
    <name type="scientific">Tritrichomonas musculus</name>
    <dbReference type="NCBI Taxonomy" id="1915356"/>
    <lineage>
        <taxon>Eukaryota</taxon>
        <taxon>Metamonada</taxon>
        <taxon>Parabasalia</taxon>
        <taxon>Tritrichomonadida</taxon>
        <taxon>Tritrichomonadidae</taxon>
        <taxon>Tritrichomonas</taxon>
    </lineage>
</organism>
<accession>A0ABR2JS88</accession>
<keyword evidence="7" id="KW-1185">Reference proteome</keyword>
<evidence type="ECO:0000313" key="6">
    <source>
        <dbReference type="EMBL" id="KAK8881313.1"/>
    </source>
</evidence>
<dbReference type="PANTHER" id="PTHR24348">
    <property type="entry name" value="SERINE/THREONINE-PROTEIN KINASE UNC-51-RELATED"/>
    <property type="match status" value="1"/>
</dbReference>
<gene>
    <name evidence="6" type="ORF">M9Y10_004048</name>
</gene>
<dbReference type="SUPFAM" id="SSF56112">
    <property type="entry name" value="Protein kinase-like (PK-like)"/>
    <property type="match status" value="1"/>
</dbReference>
<evidence type="ECO:0000259" key="5">
    <source>
        <dbReference type="PROSITE" id="PS50011"/>
    </source>
</evidence>